<feature type="domain" description="Response regulatory" evidence="9">
    <location>
        <begin position="17"/>
        <end position="134"/>
    </location>
</feature>
<evidence type="ECO:0000259" key="9">
    <source>
        <dbReference type="PROSITE" id="PS50110"/>
    </source>
</evidence>
<dbReference type="SMART" id="SM00387">
    <property type="entry name" value="HATPase_c"/>
    <property type="match status" value="1"/>
</dbReference>
<comment type="catalytic activity">
    <reaction evidence="1">
        <text>ATP + protein L-histidine = ADP + protein N-phospho-L-histidine.</text>
        <dbReference type="EC" id="2.7.13.3"/>
    </reaction>
</comment>
<dbReference type="Gene3D" id="3.40.50.2300">
    <property type="match status" value="1"/>
</dbReference>
<evidence type="ECO:0000259" key="8">
    <source>
        <dbReference type="PROSITE" id="PS50109"/>
    </source>
</evidence>
<dbReference type="InterPro" id="IPR036890">
    <property type="entry name" value="HATPase_C_sf"/>
</dbReference>
<keyword evidence="3 6" id="KW-0597">Phosphoprotein</keyword>
<dbReference type="Pfam" id="PF02518">
    <property type="entry name" value="HATPase_c"/>
    <property type="match status" value="1"/>
</dbReference>
<dbReference type="InterPro" id="IPR011006">
    <property type="entry name" value="CheY-like_superfamily"/>
</dbReference>
<dbReference type="InterPro" id="IPR003661">
    <property type="entry name" value="HisK_dim/P_dom"/>
</dbReference>
<dbReference type="InterPro" id="IPR001789">
    <property type="entry name" value="Sig_transdc_resp-reg_receiver"/>
</dbReference>
<dbReference type="EMBL" id="BAABBN010000015">
    <property type="protein sequence ID" value="GAA3941458.1"/>
    <property type="molecule type" value="Genomic_DNA"/>
</dbReference>
<organism evidence="10 11">
    <name type="scientific">Litoribacillus peritrichatus</name>
    <dbReference type="NCBI Taxonomy" id="718191"/>
    <lineage>
        <taxon>Bacteria</taxon>
        <taxon>Pseudomonadati</taxon>
        <taxon>Pseudomonadota</taxon>
        <taxon>Gammaproteobacteria</taxon>
        <taxon>Oceanospirillales</taxon>
        <taxon>Oceanospirillaceae</taxon>
        <taxon>Litoribacillus</taxon>
    </lineage>
</organism>
<dbReference type="SUPFAM" id="SSF47384">
    <property type="entry name" value="Homodimeric domain of signal transducing histidine kinase"/>
    <property type="match status" value="1"/>
</dbReference>
<dbReference type="Pfam" id="PF00072">
    <property type="entry name" value="Response_reg"/>
    <property type="match status" value="1"/>
</dbReference>
<dbReference type="PANTHER" id="PTHR43304">
    <property type="entry name" value="PHYTOCHROME-LIKE PROTEIN CPH1"/>
    <property type="match status" value="1"/>
</dbReference>
<name>A0ABP7NAS0_9GAMM</name>
<evidence type="ECO:0000256" key="1">
    <source>
        <dbReference type="ARBA" id="ARBA00000085"/>
    </source>
</evidence>
<evidence type="ECO:0000256" key="6">
    <source>
        <dbReference type="PROSITE-ProRule" id="PRU00169"/>
    </source>
</evidence>
<feature type="modified residue" description="4-aspartylphosphate" evidence="6">
    <location>
        <position position="66"/>
    </location>
</feature>
<dbReference type="Proteomes" id="UP001501565">
    <property type="component" value="Unassembled WGS sequence"/>
</dbReference>
<protein>
    <recommendedName>
        <fullName evidence="2">histidine kinase</fullName>
        <ecNumber evidence="2">2.7.13.3</ecNumber>
    </recommendedName>
</protein>
<dbReference type="EC" id="2.7.13.3" evidence="2"/>
<dbReference type="SMART" id="SM00388">
    <property type="entry name" value="HisKA"/>
    <property type="match status" value="1"/>
</dbReference>
<evidence type="ECO:0000256" key="7">
    <source>
        <dbReference type="SAM" id="Coils"/>
    </source>
</evidence>
<dbReference type="CDD" id="cd00082">
    <property type="entry name" value="HisKA"/>
    <property type="match status" value="1"/>
</dbReference>
<dbReference type="InterPro" id="IPR005467">
    <property type="entry name" value="His_kinase_dom"/>
</dbReference>
<feature type="domain" description="Histidine kinase" evidence="8">
    <location>
        <begin position="211"/>
        <end position="459"/>
    </location>
</feature>
<dbReference type="PROSITE" id="PS50110">
    <property type="entry name" value="RESPONSE_REGULATORY"/>
    <property type="match status" value="1"/>
</dbReference>
<dbReference type="PANTHER" id="PTHR43304:SF1">
    <property type="entry name" value="PAC DOMAIN-CONTAINING PROTEIN"/>
    <property type="match status" value="1"/>
</dbReference>
<gene>
    <name evidence="10" type="ORF">GCM10022277_41750</name>
</gene>
<keyword evidence="7" id="KW-0175">Coiled coil</keyword>
<dbReference type="InterPro" id="IPR036097">
    <property type="entry name" value="HisK_dim/P_sf"/>
</dbReference>
<keyword evidence="5" id="KW-0418">Kinase</keyword>
<dbReference type="Gene3D" id="1.10.287.130">
    <property type="match status" value="1"/>
</dbReference>
<proteinExistence type="predicted"/>
<accession>A0ABP7NAS0</accession>
<dbReference type="SUPFAM" id="SSF52172">
    <property type="entry name" value="CheY-like"/>
    <property type="match status" value="1"/>
</dbReference>
<evidence type="ECO:0000256" key="2">
    <source>
        <dbReference type="ARBA" id="ARBA00012438"/>
    </source>
</evidence>
<dbReference type="InterPro" id="IPR003594">
    <property type="entry name" value="HATPase_dom"/>
</dbReference>
<evidence type="ECO:0000256" key="5">
    <source>
        <dbReference type="ARBA" id="ARBA00022777"/>
    </source>
</evidence>
<dbReference type="InterPro" id="IPR052162">
    <property type="entry name" value="Sensor_kinase/Photoreceptor"/>
</dbReference>
<keyword evidence="4" id="KW-0808">Transferase</keyword>
<dbReference type="Pfam" id="PF00512">
    <property type="entry name" value="HisKA"/>
    <property type="match status" value="1"/>
</dbReference>
<evidence type="ECO:0000313" key="10">
    <source>
        <dbReference type="EMBL" id="GAA3941458.1"/>
    </source>
</evidence>
<keyword evidence="11" id="KW-1185">Reference proteome</keyword>
<sequence>MFDVTKSPPSPPISKTAILVVDDNAANRLAMEQVLEPLGYELLEADSGAGALRLLLDREVAAILLDVQMPDMDGFETAELIRARPQSRNTPILFLTAFSQQEIHVKRGYELGAVDYMFKPFEPDILRAKVSVFVALFEKTEAVRTQTALICRLESEAKLKEEANQRLRAEKEAAEALAAQSQILKQQAQQLEKQAEALARSNEELEQFAYIASHDLQEPLRVMASFTQLLEEHLQDQMDDKVTKYIHYIVDGAQRMQSMVTDLLSLSRISTQAQPLKMVDTGQALMQALANLQTTIEETHADIQFGPLPKVLADAGQLIQVFQNLIANALKFHGETPPQIVIDATLLDADQAEGDIKSADLSDVQFKGSGFPHTSGATSDAPELFVRFCVRDNGVGVDPKYSDQIFIIFKRLHSRTEYEGSGIGLSIVKKIVERHGGKVWCENLANQGTRFYFTLATTAARGTENGN</sequence>
<dbReference type="PRINTS" id="PR00344">
    <property type="entry name" value="BCTRLSENSOR"/>
</dbReference>
<dbReference type="RefSeq" id="WP_344800596.1">
    <property type="nucleotide sequence ID" value="NZ_BAABBN010000015.1"/>
</dbReference>
<feature type="coiled-coil region" evidence="7">
    <location>
        <begin position="152"/>
        <end position="208"/>
    </location>
</feature>
<dbReference type="SMART" id="SM00448">
    <property type="entry name" value="REC"/>
    <property type="match status" value="1"/>
</dbReference>
<reference evidence="11" key="1">
    <citation type="journal article" date="2019" name="Int. J. Syst. Evol. Microbiol.">
        <title>The Global Catalogue of Microorganisms (GCM) 10K type strain sequencing project: providing services to taxonomists for standard genome sequencing and annotation.</title>
        <authorList>
            <consortium name="The Broad Institute Genomics Platform"/>
            <consortium name="The Broad Institute Genome Sequencing Center for Infectious Disease"/>
            <person name="Wu L."/>
            <person name="Ma J."/>
        </authorList>
    </citation>
    <scope>NUCLEOTIDE SEQUENCE [LARGE SCALE GENOMIC DNA]</scope>
    <source>
        <strain evidence="11">JCM 17551</strain>
    </source>
</reference>
<dbReference type="PROSITE" id="PS50109">
    <property type="entry name" value="HIS_KIN"/>
    <property type="match status" value="1"/>
</dbReference>
<evidence type="ECO:0000313" key="11">
    <source>
        <dbReference type="Proteomes" id="UP001501565"/>
    </source>
</evidence>
<evidence type="ECO:0000256" key="3">
    <source>
        <dbReference type="ARBA" id="ARBA00022553"/>
    </source>
</evidence>
<dbReference type="SUPFAM" id="SSF55874">
    <property type="entry name" value="ATPase domain of HSP90 chaperone/DNA topoisomerase II/histidine kinase"/>
    <property type="match status" value="1"/>
</dbReference>
<evidence type="ECO:0000256" key="4">
    <source>
        <dbReference type="ARBA" id="ARBA00022679"/>
    </source>
</evidence>
<dbReference type="Gene3D" id="3.30.565.10">
    <property type="entry name" value="Histidine kinase-like ATPase, C-terminal domain"/>
    <property type="match status" value="1"/>
</dbReference>
<dbReference type="InterPro" id="IPR004358">
    <property type="entry name" value="Sig_transdc_His_kin-like_C"/>
</dbReference>
<comment type="caution">
    <text evidence="10">The sequence shown here is derived from an EMBL/GenBank/DDBJ whole genome shotgun (WGS) entry which is preliminary data.</text>
</comment>